<dbReference type="SUPFAM" id="SSF82607">
    <property type="entry name" value="YbaB-like"/>
    <property type="match status" value="1"/>
</dbReference>
<name>A0A1H8YCI2_9PSEU</name>
<dbReference type="EMBL" id="FOEF01000013">
    <property type="protein sequence ID" value="SEP49797.1"/>
    <property type="molecule type" value="Genomic_DNA"/>
</dbReference>
<gene>
    <name evidence="1" type="ORF">SAMN04489732_113204</name>
</gene>
<keyword evidence="1" id="KW-0238">DNA-binding</keyword>
<dbReference type="Pfam" id="PF02575">
    <property type="entry name" value="YbaB_DNA_bd"/>
    <property type="match status" value="1"/>
</dbReference>
<dbReference type="InterPro" id="IPR036894">
    <property type="entry name" value="YbaB-like_sf"/>
</dbReference>
<dbReference type="GO" id="GO:0003677">
    <property type="term" value="F:DNA binding"/>
    <property type="evidence" value="ECO:0007669"/>
    <property type="project" value="UniProtKB-KW"/>
</dbReference>
<dbReference type="Proteomes" id="UP000198582">
    <property type="component" value="Unassembled WGS sequence"/>
</dbReference>
<dbReference type="InterPro" id="IPR004401">
    <property type="entry name" value="YbaB/EbfC"/>
</dbReference>
<organism evidence="1 2">
    <name type="scientific">Amycolatopsis saalfeldensis</name>
    <dbReference type="NCBI Taxonomy" id="394193"/>
    <lineage>
        <taxon>Bacteria</taxon>
        <taxon>Bacillati</taxon>
        <taxon>Actinomycetota</taxon>
        <taxon>Actinomycetes</taxon>
        <taxon>Pseudonocardiales</taxon>
        <taxon>Pseudonocardiaceae</taxon>
        <taxon>Amycolatopsis</taxon>
    </lineage>
</organism>
<dbReference type="AlphaFoldDB" id="A0A1H8YCI2"/>
<protein>
    <submittedName>
        <fullName evidence="1">Conserved DNA-binding protein YbaB</fullName>
    </submittedName>
</protein>
<sequence>MDGQLRYRELTSALREIRDALTEVRGIADSPDGLIRATTDGHGRLLELELDPRIYRSSDSQALTTAIADTVHAAAEAAEAEIARIGGKLLTPSTGC</sequence>
<dbReference type="Gene3D" id="3.30.1310.10">
    <property type="entry name" value="Nucleoid-associated protein YbaB-like domain"/>
    <property type="match status" value="1"/>
</dbReference>
<reference evidence="1 2" key="1">
    <citation type="submission" date="2016-10" db="EMBL/GenBank/DDBJ databases">
        <authorList>
            <person name="de Groot N.N."/>
        </authorList>
    </citation>
    <scope>NUCLEOTIDE SEQUENCE [LARGE SCALE GENOMIC DNA]</scope>
    <source>
        <strain evidence="1 2">DSM 44993</strain>
    </source>
</reference>
<evidence type="ECO:0000313" key="2">
    <source>
        <dbReference type="Proteomes" id="UP000198582"/>
    </source>
</evidence>
<accession>A0A1H8YCI2</accession>
<dbReference type="RefSeq" id="WP_245787519.1">
    <property type="nucleotide sequence ID" value="NZ_FOEF01000013.1"/>
</dbReference>
<evidence type="ECO:0000313" key="1">
    <source>
        <dbReference type="EMBL" id="SEP49797.1"/>
    </source>
</evidence>
<keyword evidence="2" id="KW-1185">Reference proteome</keyword>
<proteinExistence type="predicted"/>